<organism evidence="7 8">
    <name type="scientific">Streptomyces alboflavus</name>
    <dbReference type="NCBI Taxonomy" id="67267"/>
    <lineage>
        <taxon>Bacteria</taxon>
        <taxon>Bacillati</taxon>
        <taxon>Actinomycetota</taxon>
        <taxon>Actinomycetes</taxon>
        <taxon>Kitasatosporales</taxon>
        <taxon>Streptomycetaceae</taxon>
        <taxon>Streptomyces</taxon>
    </lineage>
</organism>
<keyword evidence="7" id="KW-0418">Kinase</keyword>
<feature type="region of interest" description="Disordered" evidence="4">
    <location>
        <begin position="278"/>
        <end position="367"/>
    </location>
</feature>
<evidence type="ECO:0000256" key="2">
    <source>
        <dbReference type="ARBA" id="ARBA00022741"/>
    </source>
</evidence>
<feature type="compositionally biased region" description="Basic and acidic residues" evidence="4">
    <location>
        <begin position="821"/>
        <end position="841"/>
    </location>
</feature>
<feature type="region of interest" description="Disordered" evidence="4">
    <location>
        <begin position="79"/>
        <end position="99"/>
    </location>
</feature>
<keyword evidence="5" id="KW-1133">Transmembrane helix</keyword>
<dbReference type="InterPro" id="IPR051931">
    <property type="entry name" value="PAK3-like"/>
</dbReference>
<keyword evidence="2" id="KW-0547">Nucleotide-binding</keyword>
<dbReference type="Pfam" id="PF07714">
    <property type="entry name" value="PK_Tyr_Ser-Thr"/>
    <property type="match status" value="1"/>
</dbReference>
<dbReference type="PANTHER" id="PTHR45832">
    <property type="entry name" value="SERINE/THREONINE-PROTEIN KINASE SAMKA-RELATED-RELATED"/>
    <property type="match status" value="1"/>
</dbReference>
<feature type="compositionally biased region" description="Basic and acidic residues" evidence="4">
    <location>
        <begin position="909"/>
        <end position="924"/>
    </location>
</feature>
<feature type="compositionally biased region" description="Polar residues" evidence="4">
    <location>
        <begin position="929"/>
        <end position="938"/>
    </location>
</feature>
<keyword evidence="7" id="KW-0723">Serine/threonine-protein kinase</keyword>
<feature type="compositionally biased region" description="Basic residues" evidence="4">
    <location>
        <begin position="88"/>
        <end position="98"/>
    </location>
</feature>
<protein>
    <submittedName>
        <fullName evidence="7">Serine/threonine protein kinase</fullName>
    </submittedName>
</protein>
<feature type="compositionally biased region" description="Gly residues" evidence="4">
    <location>
        <begin position="418"/>
        <end position="435"/>
    </location>
</feature>
<dbReference type="GO" id="GO:0005524">
    <property type="term" value="F:ATP binding"/>
    <property type="evidence" value="ECO:0007669"/>
    <property type="project" value="UniProtKB-KW"/>
</dbReference>
<keyword evidence="8" id="KW-1185">Reference proteome</keyword>
<feature type="region of interest" description="Disordered" evidence="4">
    <location>
        <begin position="781"/>
        <end position="845"/>
    </location>
</feature>
<dbReference type="GO" id="GO:0004674">
    <property type="term" value="F:protein serine/threonine kinase activity"/>
    <property type="evidence" value="ECO:0007669"/>
    <property type="project" value="UniProtKB-KW"/>
</dbReference>
<dbReference type="InterPro" id="IPR000719">
    <property type="entry name" value="Prot_kinase_dom"/>
</dbReference>
<dbReference type="EMBL" id="CP021748">
    <property type="protein sequence ID" value="ARX85825.1"/>
    <property type="molecule type" value="Genomic_DNA"/>
</dbReference>
<dbReference type="AlphaFoldDB" id="A0A1Z1WH98"/>
<keyword evidence="7" id="KW-0808">Transferase</keyword>
<evidence type="ECO:0000256" key="4">
    <source>
        <dbReference type="SAM" id="MobiDB-lite"/>
    </source>
</evidence>
<gene>
    <name evidence="7" type="ORF">SMD44_05294</name>
</gene>
<feature type="compositionally biased region" description="Low complexity" evidence="4">
    <location>
        <begin position="587"/>
        <end position="604"/>
    </location>
</feature>
<dbReference type="InterPro" id="IPR001245">
    <property type="entry name" value="Ser-Thr/Tyr_kinase_cat_dom"/>
</dbReference>
<accession>A0A1Z1WH98</accession>
<dbReference type="InterPro" id="IPR011009">
    <property type="entry name" value="Kinase-like_dom_sf"/>
</dbReference>
<evidence type="ECO:0000256" key="3">
    <source>
        <dbReference type="ARBA" id="ARBA00022840"/>
    </source>
</evidence>
<sequence>MDDYAGRVLADRYRLPLPPSDEYELAETRAFDTYSGQEVLVRQVPLPEIVEAEVLGDEAYGDGDLSDVLPGGLPEGFRSARGSAARGGARRAGSRATRRPSDPAVLRAIEAAQAAARIPDHPRLDQVFDVFAEDGSLWIVSELVAARPLAALLADRPLNPFRAAEVAADVVTALRVLHAHGWVHRNITARTVLVCDDGRVMLTGLAAGAAEEALCGYDPRPEEDDFAGFTEPEGAVPEPVGGAGYAALEAAGADGDGEYAGYDESAEYAGYDEHVEHDEHGQEPAYGGGDGYDRGDEYGGEPAYDGGPAYGEGPAQGGAAAYGEHGAYGDNGSHREHGGNGSRGQAAIEAARQADDGGAEPPYGSAERDLRAARAGAIAAYRAGAARAAARVSERGAAGRAEADGGAERGDGAYETYGGEGADGDGGSVGAGGSVGHISDPYGVRERQKKPWHGAVPRAGAVPAQGGAPGPHNAPGSHGAPDAHHAPGPHGAPAPHRTPGAPAPHRAPGAQGGAQSPPPHPFTKQLPSAQLPSARTQPAPDRQAPARPAPYPSAPHASAPRESTPYPSAPHASAPRQSTPYAPTPYQPRQNLPAPAARPAPDLAKSPDRRGTTGAPEGNARPREGEWDDPAGELRARRGPTTALAAERARHARMTVVGAVTERWAPEQAGPVHDNWQLAAPIGPATDLWALGALLFRAVQGHAPYPEDSTAELVQLVCAEPPAFAEECGPLRPVVESLLRQDPTERIDFEELSGWLRSLVRSAPEPDAGVHVVPAPPYDGGKLPVVRRRGEVVRKRRSPAPVPAGDDGGQGHGRHKRGRERVKERGRDTRPVRAPRPERAPSARGPRSLGRVLLVVILAGLVAAVAYAMLFMPESGEGEGTGRTGNAGEVSPAPDGNGERPSGGEAPDDDGKGTGDGDDGKASDPAKTPGSQEPQTTDPDLASGFTLRKDAEGFRVAVADGWDRQPKNGRGQVVYSHGRFELLVVPGRDSTGDFGTDPMKYQKEDERELQPFRDSSWATSSGLRLVDVGGKSRAEGQFTWQDTDGTEVFVRNLAMAVDGKYHVLQVRGPEAERDEVTRLFEQASTSYRPSG</sequence>
<dbReference type="SUPFAM" id="SSF56112">
    <property type="entry name" value="Protein kinase-like (PK-like)"/>
    <property type="match status" value="1"/>
</dbReference>
<evidence type="ECO:0000259" key="6">
    <source>
        <dbReference type="PROSITE" id="PS50011"/>
    </source>
</evidence>
<name>A0A1Z1WH98_9ACTN</name>
<evidence type="ECO:0000313" key="7">
    <source>
        <dbReference type="EMBL" id="ARX85825.1"/>
    </source>
</evidence>
<dbReference type="Gene3D" id="3.30.200.20">
    <property type="entry name" value="Phosphorylase Kinase, domain 1"/>
    <property type="match status" value="1"/>
</dbReference>
<keyword evidence="5" id="KW-0472">Membrane</keyword>
<comment type="similarity">
    <text evidence="1">Belongs to the protein kinase superfamily. STE Ser/Thr protein kinase family. STE20 subfamily.</text>
</comment>
<dbReference type="eggNOG" id="COG0515">
    <property type="taxonomic scope" value="Bacteria"/>
</dbReference>
<dbReference type="KEGG" id="salf:SMD44_05294"/>
<reference evidence="7 8" key="1">
    <citation type="submission" date="2017-05" db="EMBL/GenBank/DDBJ databases">
        <title>Streptomyces alboflavus Genome sequencing and assembly.</title>
        <authorList>
            <person name="Wang Y."/>
            <person name="Du B."/>
            <person name="Ding Y."/>
            <person name="Liu H."/>
            <person name="Hou Q."/>
            <person name="Liu K."/>
            <person name="Wang C."/>
            <person name="Yao L."/>
        </authorList>
    </citation>
    <scope>NUCLEOTIDE SEQUENCE [LARGE SCALE GENOMIC DNA]</scope>
    <source>
        <strain evidence="7 8">MDJK44</strain>
    </source>
</reference>
<feature type="compositionally biased region" description="Low complexity" evidence="4">
    <location>
        <begin position="534"/>
        <end position="546"/>
    </location>
</feature>
<feature type="region of interest" description="Disordered" evidence="4">
    <location>
        <begin position="392"/>
        <end position="637"/>
    </location>
</feature>
<keyword evidence="3" id="KW-0067">ATP-binding</keyword>
<evidence type="ECO:0000313" key="8">
    <source>
        <dbReference type="Proteomes" id="UP000195880"/>
    </source>
</evidence>
<evidence type="ECO:0000256" key="5">
    <source>
        <dbReference type="SAM" id="Phobius"/>
    </source>
</evidence>
<proteinExistence type="inferred from homology"/>
<dbReference type="PANTHER" id="PTHR45832:SF22">
    <property type="entry name" value="SERINE_THREONINE-PROTEIN KINASE SAMKA-RELATED"/>
    <property type="match status" value="1"/>
</dbReference>
<feature type="compositionally biased region" description="Basic and acidic residues" evidence="4">
    <location>
        <begin position="401"/>
        <end position="412"/>
    </location>
</feature>
<dbReference type="PROSITE" id="PS50011">
    <property type="entry name" value="PROTEIN_KINASE_DOM"/>
    <property type="match status" value="1"/>
</dbReference>
<dbReference type="RefSeq" id="WP_087885506.1">
    <property type="nucleotide sequence ID" value="NZ_CP021748.1"/>
</dbReference>
<dbReference type="Gene3D" id="1.10.510.10">
    <property type="entry name" value="Transferase(Phosphotransferase) domain 1"/>
    <property type="match status" value="2"/>
</dbReference>
<dbReference type="STRING" id="67267.GCA_000716675_05403"/>
<feature type="compositionally biased region" description="Low complexity" evidence="4">
    <location>
        <begin position="454"/>
        <end position="515"/>
    </location>
</feature>
<feature type="domain" description="Protein kinase" evidence="6">
    <location>
        <begin position="54"/>
        <end position="417"/>
    </location>
</feature>
<dbReference type="SMART" id="SM00220">
    <property type="entry name" value="S_TKc"/>
    <property type="match status" value="1"/>
</dbReference>
<keyword evidence="5" id="KW-0812">Transmembrane</keyword>
<evidence type="ECO:0000256" key="1">
    <source>
        <dbReference type="ARBA" id="ARBA00008874"/>
    </source>
</evidence>
<feature type="region of interest" description="Disordered" evidence="4">
    <location>
        <begin position="876"/>
        <end position="943"/>
    </location>
</feature>
<dbReference type="Proteomes" id="UP000195880">
    <property type="component" value="Chromosome"/>
</dbReference>
<feature type="transmembrane region" description="Helical" evidence="5">
    <location>
        <begin position="849"/>
        <end position="870"/>
    </location>
</feature>
<dbReference type="OrthoDB" id="3870120at2"/>